<name>A0ABV2DTN7_9GAMM</name>
<sequence length="248" mass="28136">MTDMNNGWLKQANALCTAAGQDYLDVLVDQAGTAQPLQQALNQINPPLRWFELFANTPEAATPEYSPLVMRLHFSISSHQRWLEQLVEHFSTTPRLTLLISPLAFDLLSSHLQALSQVHWEEQTGLLRYYDNRVFPSLLEHVLTPEQQAAFTDIALFWGWRDRDDEVVWKIGTWNPGRQLADAPEMSRISDAQVELMGCISDAEALMLKTSEPCFSKEAKYARCLQIAMLASQAGYLGDLLAFTEHRQ</sequence>
<feature type="domain" description="DUF4123" evidence="1">
    <location>
        <begin position="27"/>
        <end position="149"/>
    </location>
</feature>
<comment type="caution">
    <text evidence="2">The sequence shown here is derived from an EMBL/GenBank/DDBJ whole genome shotgun (WGS) entry which is preliminary data.</text>
</comment>
<organism evidence="2 3">
    <name type="scientific">Pantoea leporis</name>
    <dbReference type="NCBI Taxonomy" id="2933780"/>
    <lineage>
        <taxon>Bacteria</taxon>
        <taxon>Pseudomonadati</taxon>
        <taxon>Pseudomonadota</taxon>
        <taxon>Gammaproteobacteria</taxon>
        <taxon>Enterobacterales</taxon>
        <taxon>Erwiniaceae</taxon>
        <taxon>Pantoea</taxon>
    </lineage>
</organism>
<accession>A0ABV2DTN7</accession>
<reference evidence="2 3" key="1">
    <citation type="submission" date="2024-07" db="EMBL/GenBank/DDBJ databases">
        <title>Isolation, whole-genome sequencing, and annotation of five antibiotic-resistant bacteria from environmental samples.</title>
        <authorList>
            <person name="Bedore T."/>
            <person name="Hudson A.O."/>
            <person name="Kumar G."/>
        </authorList>
    </citation>
    <scope>NUCLEOTIDE SEQUENCE [LARGE SCALE GENOMIC DNA]</scope>
    <source>
        <strain evidence="2 3">RIT844</strain>
    </source>
</reference>
<protein>
    <submittedName>
        <fullName evidence="2">DUF4123 domain-containing protein</fullName>
    </submittedName>
</protein>
<dbReference type="InterPro" id="IPR025391">
    <property type="entry name" value="DUF4123"/>
</dbReference>
<dbReference type="RefSeq" id="WP_101763286.1">
    <property type="nucleotide sequence ID" value="NZ_JALMEU010000001.1"/>
</dbReference>
<evidence type="ECO:0000259" key="1">
    <source>
        <dbReference type="Pfam" id="PF13503"/>
    </source>
</evidence>
<gene>
    <name evidence="2" type="ORF">ABXV16_01270</name>
</gene>
<dbReference type="EMBL" id="JBEWWF010000001">
    <property type="protein sequence ID" value="MET3074374.1"/>
    <property type="molecule type" value="Genomic_DNA"/>
</dbReference>
<keyword evidence="3" id="KW-1185">Reference proteome</keyword>
<evidence type="ECO:0000313" key="2">
    <source>
        <dbReference type="EMBL" id="MET3074374.1"/>
    </source>
</evidence>
<evidence type="ECO:0000313" key="3">
    <source>
        <dbReference type="Proteomes" id="UP001548992"/>
    </source>
</evidence>
<dbReference type="Proteomes" id="UP001548992">
    <property type="component" value="Unassembled WGS sequence"/>
</dbReference>
<dbReference type="Pfam" id="PF13503">
    <property type="entry name" value="DUF4123"/>
    <property type="match status" value="1"/>
</dbReference>
<proteinExistence type="predicted"/>